<keyword evidence="4 6" id="KW-1133">Transmembrane helix</keyword>
<gene>
    <name evidence="7" type="ORF">ACJEBI_24475</name>
</gene>
<dbReference type="Proteomes" id="UP001623041">
    <property type="component" value="Unassembled WGS sequence"/>
</dbReference>
<proteinExistence type="predicted"/>
<accession>A0ABW8RM76</accession>
<dbReference type="Pfam" id="PF02588">
    <property type="entry name" value="YitT_membrane"/>
    <property type="match status" value="1"/>
</dbReference>
<organism evidence="7 8">
    <name type="scientific">Bacillus salipaludis</name>
    <dbReference type="NCBI Taxonomy" id="2547811"/>
    <lineage>
        <taxon>Bacteria</taxon>
        <taxon>Bacillati</taxon>
        <taxon>Bacillota</taxon>
        <taxon>Bacilli</taxon>
        <taxon>Bacillales</taxon>
        <taxon>Bacillaceae</taxon>
        <taxon>Bacillus</taxon>
    </lineage>
</organism>
<protein>
    <submittedName>
        <fullName evidence="7">YitT family protein</fullName>
    </submittedName>
</protein>
<dbReference type="InterPro" id="IPR051461">
    <property type="entry name" value="UPF0750_membrane"/>
</dbReference>
<dbReference type="PANTHER" id="PTHR33545:SF5">
    <property type="entry name" value="UPF0750 MEMBRANE PROTEIN YITT"/>
    <property type="match status" value="1"/>
</dbReference>
<feature type="transmembrane region" description="Helical" evidence="6">
    <location>
        <begin position="7"/>
        <end position="23"/>
    </location>
</feature>
<evidence type="ECO:0000256" key="6">
    <source>
        <dbReference type="SAM" id="Phobius"/>
    </source>
</evidence>
<keyword evidence="8" id="KW-1185">Reference proteome</keyword>
<dbReference type="RefSeq" id="WP_406583079.1">
    <property type="nucleotide sequence ID" value="NZ_JBJHQH010000025.1"/>
</dbReference>
<keyword evidence="3 6" id="KW-0812">Transmembrane</keyword>
<evidence type="ECO:0000256" key="2">
    <source>
        <dbReference type="ARBA" id="ARBA00022475"/>
    </source>
</evidence>
<comment type="caution">
    <text evidence="7">The sequence shown here is derived from an EMBL/GenBank/DDBJ whole genome shotgun (WGS) entry which is preliminary data.</text>
</comment>
<dbReference type="EMBL" id="JBJHQH010000025">
    <property type="protein sequence ID" value="MFK9094615.1"/>
    <property type="molecule type" value="Genomic_DNA"/>
</dbReference>
<evidence type="ECO:0000256" key="5">
    <source>
        <dbReference type="ARBA" id="ARBA00023136"/>
    </source>
</evidence>
<feature type="transmembrane region" description="Helical" evidence="6">
    <location>
        <begin position="97"/>
        <end position="117"/>
    </location>
</feature>
<evidence type="ECO:0000256" key="4">
    <source>
        <dbReference type="ARBA" id="ARBA00022989"/>
    </source>
</evidence>
<name>A0ABW8RM76_9BACI</name>
<evidence type="ECO:0000313" key="8">
    <source>
        <dbReference type="Proteomes" id="UP001623041"/>
    </source>
</evidence>
<reference evidence="7 8" key="1">
    <citation type="submission" date="2024-11" db="EMBL/GenBank/DDBJ databases">
        <authorList>
            <person name="Lucas J.A."/>
        </authorList>
    </citation>
    <scope>NUCLEOTIDE SEQUENCE [LARGE SCALE GENOMIC DNA]</scope>
    <source>
        <strain evidence="7 8">Z 5.4</strain>
    </source>
</reference>
<dbReference type="PANTHER" id="PTHR33545">
    <property type="entry name" value="UPF0750 MEMBRANE PROTEIN YITT-RELATED"/>
    <property type="match status" value="1"/>
</dbReference>
<evidence type="ECO:0000313" key="7">
    <source>
        <dbReference type="EMBL" id="MFK9094615.1"/>
    </source>
</evidence>
<keyword evidence="5 6" id="KW-0472">Membrane</keyword>
<comment type="subcellular location">
    <subcellularLocation>
        <location evidence="1">Cell membrane</location>
        <topology evidence="1">Multi-pass membrane protein</topology>
    </subcellularLocation>
</comment>
<feature type="transmembrane region" description="Helical" evidence="6">
    <location>
        <begin position="70"/>
        <end position="91"/>
    </location>
</feature>
<evidence type="ECO:0000256" key="1">
    <source>
        <dbReference type="ARBA" id="ARBA00004651"/>
    </source>
</evidence>
<dbReference type="InterPro" id="IPR003740">
    <property type="entry name" value="YitT"/>
</dbReference>
<sequence>MYDVMKIMVGNIFITIAYAFLVVPNEIINGGVTSLALLLNAVTGGGIAMLANIVTFLLLLLCLIFLGREYFLKSILSSFFYMFFFNFFYSFHIKIDLNSIASLILASLLIAIGYYLCISSHSTTVGVDVIALILNHRNKKIDIAIAIRCINYIVLLFGFWLYGWTSIMKGIVFTFIYSFVLKKLLDRNQAAVRGMMKKVV</sequence>
<feature type="transmembrane region" description="Helical" evidence="6">
    <location>
        <begin position="35"/>
        <end position="63"/>
    </location>
</feature>
<evidence type="ECO:0000256" key="3">
    <source>
        <dbReference type="ARBA" id="ARBA00022692"/>
    </source>
</evidence>
<keyword evidence="2" id="KW-1003">Cell membrane</keyword>